<dbReference type="InterPro" id="IPR036045">
    <property type="entry name" value="Sec1-like_sf"/>
</dbReference>
<name>A0A8T3AC85_DENNO</name>
<dbReference type="InterPro" id="IPR027482">
    <property type="entry name" value="Sec1-like_dom2"/>
</dbReference>
<dbReference type="Gene3D" id="3.40.50.1910">
    <property type="match status" value="1"/>
</dbReference>
<organism evidence="2 3">
    <name type="scientific">Dendrobium nobile</name>
    <name type="common">Orchid</name>
    <dbReference type="NCBI Taxonomy" id="94219"/>
    <lineage>
        <taxon>Eukaryota</taxon>
        <taxon>Viridiplantae</taxon>
        <taxon>Streptophyta</taxon>
        <taxon>Embryophyta</taxon>
        <taxon>Tracheophyta</taxon>
        <taxon>Spermatophyta</taxon>
        <taxon>Magnoliopsida</taxon>
        <taxon>Liliopsida</taxon>
        <taxon>Asparagales</taxon>
        <taxon>Orchidaceae</taxon>
        <taxon>Epidendroideae</taxon>
        <taxon>Malaxideae</taxon>
        <taxon>Dendrobiinae</taxon>
        <taxon>Dendrobium</taxon>
    </lineage>
</organism>
<dbReference type="SMR" id="A0A8T3AC85"/>
<dbReference type="EMBL" id="JAGYWB010000017">
    <property type="protein sequence ID" value="KAI0494027.1"/>
    <property type="molecule type" value="Genomic_DNA"/>
</dbReference>
<dbReference type="Gene3D" id="1.25.40.60">
    <property type="match status" value="1"/>
</dbReference>
<gene>
    <name evidence="2" type="ORF">KFK09_024158</name>
</gene>
<dbReference type="PIRSF" id="PIRSF005715">
    <property type="entry name" value="VPS45_Sec1"/>
    <property type="match status" value="1"/>
</dbReference>
<dbReference type="Gene3D" id="3.40.50.2060">
    <property type="match status" value="1"/>
</dbReference>
<keyword evidence="3" id="KW-1185">Reference proteome</keyword>
<dbReference type="PANTHER" id="PTHR11679">
    <property type="entry name" value="VESICLE PROTEIN SORTING-ASSOCIATED"/>
    <property type="match status" value="1"/>
</dbReference>
<dbReference type="OrthoDB" id="10251230at2759"/>
<evidence type="ECO:0000313" key="3">
    <source>
        <dbReference type="Proteomes" id="UP000829196"/>
    </source>
</evidence>
<dbReference type="InterPro" id="IPR043154">
    <property type="entry name" value="Sec-1-like_dom1"/>
</dbReference>
<dbReference type="Proteomes" id="UP000829196">
    <property type="component" value="Unassembled WGS sequence"/>
</dbReference>
<comment type="caution">
    <text evidence="2">The sequence shown here is derived from an EMBL/GenBank/DDBJ whole genome shotgun (WGS) entry which is preliminary data.</text>
</comment>
<accession>A0A8T3AC85</accession>
<dbReference type="GO" id="GO:0016192">
    <property type="term" value="P:vesicle-mediated transport"/>
    <property type="evidence" value="ECO:0007669"/>
    <property type="project" value="InterPro"/>
</dbReference>
<dbReference type="Gene3D" id="3.90.830.10">
    <property type="entry name" value="Syntaxin Binding Protein 1, Chain A, domain 2"/>
    <property type="match status" value="1"/>
</dbReference>
<comment type="similarity">
    <text evidence="1">Belongs to the STXBP/unc-18/SEC1 family.</text>
</comment>
<dbReference type="SUPFAM" id="SSF56815">
    <property type="entry name" value="Sec1/munc18-like (SM) proteins"/>
    <property type="match status" value="1"/>
</dbReference>
<evidence type="ECO:0000313" key="2">
    <source>
        <dbReference type="EMBL" id="KAI0494027.1"/>
    </source>
</evidence>
<dbReference type="Pfam" id="PF00995">
    <property type="entry name" value="Sec1"/>
    <property type="match status" value="1"/>
</dbReference>
<evidence type="ECO:0000256" key="1">
    <source>
        <dbReference type="ARBA" id="ARBA00009884"/>
    </source>
</evidence>
<reference evidence="2" key="1">
    <citation type="journal article" date="2022" name="Front. Genet.">
        <title>Chromosome-Scale Assembly of the Dendrobium nobile Genome Provides Insights Into the Molecular Mechanism of the Biosynthesis of the Medicinal Active Ingredient of Dendrobium.</title>
        <authorList>
            <person name="Xu Q."/>
            <person name="Niu S.-C."/>
            <person name="Li K.-L."/>
            <person name="Zheng P.-J."/>
            <person name="Zhang X.-J."/>
            <person name="Jia Y."/>
            <person name="Liu Y."/>
            <person name="Niu Y.-X."/>
            <person name="Yu L.-H."/>
            <person name="Chen D.-F."/>
            <person name="Zhang G.-Q."/>
        </authorList>
    </citation>
    <scope>NUCLEOTIDE SEQUENCE</scope>
    <source>
        <tissue evidence="2">Leaf</tissue>
    </source>
</reference>
<proteinExistence type="inferred from homology"/>
<dbReference type="InterPro" id="IPR001619">
    <property type="entry name" value="Sec1-like"/>
</dbReference>
<dbReference type="InterPro" id="IPR043127">
    <property type="entry name" value="Sec-1-like_dom3a"/>
</dbReference>
<protein>
    <recommendedName>
        <fullName evidence="4">SEC1 family transport protein SLY1</fullName>
    </recommendedName>
</protein>
<evidence type="ECO:0008006" key="4">
    <source>
        <dbReference type="Google" id="ProtNLM"/>
    </source>
</evidence>
<sequence length="624" mass="68927">MALNLRQKQTSCIIRMLNLNHQPNPGGATTGAGSATEEVYKILVLDRFCRDILSPLIHVKDLRKHGITLYFVIDKERQTVPDVPAIYFVQPTAVNIGRIVADTARGLYESFHLNFSSSLPRPLLEELAAGALKADAVGRISKVYDQYLEFVTLEENLFSLAQRDIYVQLNDPSAGDQEIEGILEKIAGGLLCVLVTLGVVPVIRCASGGPAQMVAAALDKRLREHLATKNNLFSESGTLGSSFQRPILCLFDRNFELAVGLQHDWSYRSLVHDVFDMKLNRVSVQGDKSPVKSYELDDSDPFWVSNCWSPFEKIALEIDAQLNKYKQDVEEVNRRTGGQKGAEFDGTDLIGNTKHLMNAVNSLPELTERKKLIDKHTNLATVLLGEIKNRALDSFCNLESEMSSKGSVDKNQLISQLKDKGTKEDKLRLAITYLLSVETTPQSELESIEAALRESDVDTCAFQYVKKIKSLNLSMNSSVASASKSNIVDWAEKLYGQSLSAVTAGMKNLLSGARQLALTRIVEALMEGKPNPEVDSYLLYDPRAPKSGTGALLKGPFKEGIVFMIGGGNYIEYRSLMELAQRSQPTKHIMYGTTEILNGVDFVRQLQVLGQKMGLGSSSINPSQ</sequence>
<dbReference type="AlphaFoldDB" id="A0A8T3AC85"/>